<dbReference type="AlphaFoldDB" id="A0A935Q1G3"/>
<evidence type="ECO:0000313" key="2">
    <source>
        <dbReference type="Proteomes" id="UP000697998"/>
    </source>
</evidence>
<protein>
    <submittedName>
        <fullName evidence="1">Uncharacterized protein</fullName>
    </submittedName>
</protein>
<evidence type="ECO:0000313" key="1">
    <source>
        <dbReference type="EMBL" id="MBK7675811.1"/>
    </source>
</evidence>
<comment type="caution">
    <text evidence="1">The sequence shown here is derived from an EMBL/GenBank/DDBJ whole genome shotgun (WGS) entry which is preliminary data.</text>
</comment>
<name>A0A935Q1G3_9PROT</name>
<sequence>MQRERKALKLMRPPLVDRSIKRVMLIARIYEVFPLACRQCGGEMRTIAFITKGAAIREILGHLGEPTWPSCLLPEPGPPLCEMPGAETPRILSESGIEIPGLRTKIYTDAGRGS</sequence>
<dbReference type="EMBL" id="JADJMH010000014">
    <property type="protein sequence ID" value="MBK7675811.1"/>
    <property type="molecule type" value="Genomic_DNA"/>
</dbReference>
<gene>
    <name evidence="1" type="ORF">IPJ27_14230</name>
</gene>
<proteinExistence type="predicted"/>
<reference evidence="1 2" key="1">
    <citation type="submission" date="2020-10" db="EMBL/GenBank/DDBJ databases">
        <title>Connecting structure to function with the recovery of over 1000 high-quality activated sludge metagenome-assembled genomes encoding full-length rRNA genes using long-read sequencing.</title>
        <authorList>
            <person name="Singleton C.M."/>
            <person name="Petriglieri F."/>
            <person name="Kristensen J.M."/>
            <person name="Kirkegaard R.H."/>
            <person name="Michaelsen T.Y."/>
            <person name="Andersen M.H."/>
            <person name="Karst S.M."/>
            <person name="Dueholm M.S."/>
            <person name="Nielsen P.H."/>
            <person name="Albertsen M."/>
        </authorList>
    </citation>
    <scope>NUCLEOTIDE SEQUENCE [LARGE SCALE GENOMIC DNA]</scope>
    <source>
        <strain evidence="1">EsbW_18-Q3-R4-48_BATAC.285</strain>
    </source>
</reference>
<organism evidence="1 2">
    <name type="scientific">Candidatus Accumulibacter proximus</name>
    <dbReference type="NCBI Taxonomy" id="2954385"/>
    <lineage>
        <taxon>Bacteria</taxon>
        <taxon>Pseudomonadati</taxon>
        <taxon>Pseudomonadota</taxon>
        <taxon>Betaproteobacteria</taxon>
        <taxon>Candidatus Accumulibacter</taxon>
    </lineage>
</organism>
<accession>A0A935Q1G3</accession>
<dbReference type="Proteomes" id="UP000697998">
    <property type="component" value="Unassembled WGS sequence"/>
</dbReference>